<dbReference type="InterPro" id="IPR002634">
    <property type="entry name" value="BolA"/>
</dbReference>
<evidence type="ECO:0000313" key="3">
    <source>
        <dbReference type="Proteomes" id="UP000021816"/>
    </source>
</evidence>
<evidence type="ECO:0000313" key="2">
    <source>
        <dbReference type="EMBL" id="EXI80619.1"/>
    </source>
</evidence>
<comment type="similarity">
    <text evidence="1">Belongs to the BolA/IbaG family.</text>
</comment>
<dbReference type="AlphaFoldDB" id="A0A011QP19"/>
<evidence type="ECO:0000256" key="1">
    <source>
        <dbReference type="RuleBase" id="RU003860"/>
    </source>
</evidence>
<organism evidence="2 3">
    <name type="scientific">Candidatus Accumulibacter appositus</name>
    <dbReference type="NCBI Taxonomy" id="1454003"/>
    <lineage>
        <taxon>Bacteria</taxon>
        <taxon>Pseudomonadati</taxon>
        <taxon>Pseudomonadota</taxon>
        <taxon>Betaproteobacteria</taxon>
        <taxon>Candidatus Accumulibacter</taxon>
    </lineage>
</organism>
<comment type="caution">
    <text evidence="2">The sequence shown here is derived from an EMBL/GenBank/DDBJ whole genome shotgun (WGS) entry which is preliminary data.</text>
</comment>
<dbReference type="PANTHER" id="PTHR46230:SF7">
    <property type="entry name" value="BOLA-LIKE PROTEIN 1"/>
    <property type="match status" value="1"/>
</dbReference>
<gene>
    <name evidence="2" type="ORF">AW10_01762</name>
</gene>
<dbReference type="GO" id="GO:0016226">
    <property type="term" value="P:iron-sulfur cluster assembly"/>
    <property type="evidence" value="ECO:0007669"/>
    <property type="project" value="TreeGrafter"/>
</dbReference>
<proteinExistence type="inferred from homology"/>
<dbReference type="InterPro" id="IPR036065">
    <property type="entry name" value="BolA-like_sf"/>
</dbReference>
<accession>A0A011QP19</accession>
<dbReference type="STRING" id="1454003.AW10_01762"/>
<protein>
    <submittedName>
        <fullName evidence="2">Transcriptional regulator BolA</fullName>
    </submittedName>
</protein>
<dbReference type="PANTHER" id="PTHR46230">
    <property type="match status" value="1"/>
</dbReference>
<dbReference type="EMBL" id="JEMX01000030">
    <property type="protein sequence ID" value="EXI80619.1"/>
    <property type="molecule type" value="Genomic_DNA"/>
</dbReference>
<dbReference type="Gene3D" id="3.30.300.90">
    <property type="entry name" value="BolA-like"/>
    <property type="match status" value="1"/>
</dbReference>
<dbReference type="Proteomes" id="UP000021816">
    <property type="component" value="Unassembled WGS sequence"/>
</dbReference>
<name>A0A011QP19_9PROT</name>
<reference evidence="2 3" key="1">
    <citation type="submission" date="2014-02" db="EMBL/GenBank/DDBJ databases">
        <title>Expanding our view of genomic diversity in Candidatus Accumulibacter clades.</title>
        <authorList>
            <person name="Skennerton C.T."/>
            <person name="Barr J.J."/>
            <person name="Slater F.R."/>
            <person name="Bond P.L."/>
            <person name="Tyson G.W."/>
        </authorList>
    </citation>
    <scope>NUCLEOTIDE SEQUENCE [LARGE SCALE GENOMIC DNA]</scope>
    <source>
        <strain evidence="3">BA-92</strain>
    </source>
</reference>
<dbReference type="PIRSF" id="PIRSF003113">
    <property type="entry name" value="BolA"/>
    <property type="match status" value="1"/>
</dbReference>
<dbReference type="SUPFAM" id="SSF82657">
    <property type="entry name" value="BolA-like"/>
    <property type="match status" value="1"/>
</dbReference>
<dbReference type="PATRIC" id="fig|1454003.3.peg.1817"/>
<sequence>MSDRNDAGAAANGEAVIQQRLAVLAPLRCELIDDSARHAGHEGARGGGAHYRLLIVSPVFLGHGRVARHRMVHGALGDLMRGAIHALSIRALTPEEAALTSAIDC</sequence>
<dbReference type="Pfam" id="PF01722">
    <property type="entry name" value="BolA"/>
    <property type="match status" value="1"/>
</dbReference>